<protein>
    <submittedName>
        <fullName evidence="2">TraM-binding TraD/TraG-like protein</fullName>
    </submittedName>
</protein>
<proteinExistence type="predicted"/>
<accession>A0A3D9RLP3</accession>
<dbReference type="Gene3D" id="3.40.50.300">
    <property type="entry name" value="P-loop containing nucleotide triphosphate hydrolases"/>
    <property type="match status" value="2"/>
</dbReference>
<dbReference type="PANTHER" id="PTHR30121:SF6">
    <property type="entry name" value="SLR6007 PROTEIN"/>
    <property type="match status" value="1"/>
</dbReference>
<sequence>MCDYCYNPICYFAKSNFRTTHTLFGIKLRDRLHHFYILGKTGTGKTNLLKTKIEQDISFGNGICLIDVHGDLIFSIIQQIPNYRQKDVIYLDATNPSLQLGYNPLRKVSYEKRALVASNILEVFQRLWGNQGWGVKLSHILRNTLLTLLDQPSTSFSDVIKILHDPSFRNECLPNIVNPDIKNFWLKEFKNYGKTDLVPIYNKLGGMLAYPSVKRILIENKQQISIRSIMDKKQILLVNLSKGSIGADASYILGSLLLTSLSSSAFSRIDTPENKREYFFVYLDEFQNYTNLSMIEMLSELRKFKIGIIMAHQYISQLEVKIRDAVLGNVGTIVCFRLGQSDARFMEKEFSPIFESSDFVNLSNYDIYLKLMIDGKPSPAFSGTTVLPHQARK</sequence>
<organism evidence="2 3">
    <name type="scientific">Lutibacter oceani</name>
    <dbReference type="NCBI Taxonomy" id="1853311"/>
    <lineage>
        <taxon>Bacteria</taxon>
        <taxon>Pseudomonadati</taxon>
        <taxon>Bacteroidota</taxon>
        <taxon>Flavobacteriia</taxon>
        <taxon>Flavobacteriales</taxon>
        <taxon>Flavobacteriaceae</taxon>
        <taxon>Lutibacter</taxon>
    </lineage>
</organism>
<name>A0A3D9RLP3_9FLAO</name>
<dbReference type="CDD" id="cd01127">
    <property type="entry name" value="TrwB_TraG_TraD_VirD4"/>
    <property type="match status" value="1"/>
</dbReference>
<gene>
    <name evidence="2" type="ORF">BX611_2339</name>
</gene>
<dbReference type="InterPro" id="IPR051162">
    <property type="entry name" value="T4SS_component"/>
</dbReference>
<feature type="domain" description="Helicase HerA central" evidence="1">
    <location>
        <begin position="33"/>
        <end position="71"/>
    </location>
</feature>
<dbReference type="Proteomes" id="UP000256429">
    <property type="component" value="Unassembled WGS sequence"/>
</dbReference>
<evidence type="ECO:0000259" key="1">
    <source>
        <dbReference type="Pfam" id="PF01935"/>
    </source>
</evidence>
<reference evidence="2 3" key="1">
    <citation type="submission" date="2018-08" db="EMBL/GenBank/DDBJ databases">
        <title>Genomic Encyclopedia of Type Strains, Phase III (KMG-III): the genomes of soil and plant-associated and newly described type strains.</title>
        <authorList>
            <person name="Whitman W."/>
        </authorList>
    </citation>
    <scope>NUCLEOTIDE SEQUENCE [LARGE SCALE GENOMIC DNA]</scope>
    <source>
        <strain evidence="2 3">325-5</strain>
    </source>
</reference>
<dbReference type="RefSeq" id="WP_115881354.1">
    <property type="nucleotide sequence ID" value="NZ_QTTQ01000011.1"/>
</dbReference>
<dbReference type="InterPro" id="IPR002789">
    <property type="entry name" value="HerA_central"/>
</dbReference>
<dbReference type="PANTHER" id="PTHR30121">
    <property type="entry name" value="UNCHARACTERIZED PROTEIN YJGR-RELATED"/>
    <property type="match status" value="1"/>
</dbReference>
<dbReference type="AlphaFoldDB" id="A0A3D9RLP3"/>
<dbReference type="SUPFAM" id="SSF52540">
    <property type="entry name" value="P-loop containing nucleoside triphosphate hydrolases"/>
    <property type="match status" value="1"/>
</dbReference>
<dbReference type="Pfam" id="PF01935">
    <property type="entry name" value="DUF87"/>
    <property type="match status" value="1"/>
</dbReference>
<comment type="caution">
    <text evidence="2">The sequence shown here is derived from an EMBL/GenBank/DDBJ whole genome shotgun (WGS) entry which is preliminary data.</text>
</comment>
<dbReference type="OrthoDB" id="9806951at2"/>
<evidence type="ECO:0000313" key="3">
    <source>
        <dbReference type="Proteomes" id="UP000256429"/>
    </source>
</evidence>
<keyword evidence="3" id="KW-1185">Reference proteome</keyword>
<dbReference type="InterPro" id="IPR027417">
    <property type="entry name" value="P-loop_NTPase"/>
</dbReference>
<dbReference type="EMBL" id="QTTQ01000011">
    <property type="protein sequence ID" value="REE80687.1"/>
    <property type="molecule type" value="Genomic_DNA"/>
</dbReference>
<evidence type="ECO:0000313" key="2">
    <source>
        <dbReference type="EMBL" id="REE80687.1"/>
    </source>
</evidence>